<feature type="domain" description="CPSF6/7 RSLD" evidence="4">
    <location>
        <begin position="96"/>
        <end position="159"/>
    </location>
</feature>
<proteinExistence type="predicted"/>
<dbReference type="InterPro" id="IPR034772">
    <property type="entry name" value="CPSF6/7"/>
</dbReference>
<evidence type="ECO:0000256" key="1">
    <source>
        <dbReference type="ARBA" id="ARBA00004123"/>
    </source>
</evidence>
<dbReference type="InterPro" id="IPR057951">
    <property type="entry name" value="CPSF6/7_RSLD_N"/>
</dbReference>
<dbReference type="Pfam" id="PF25524">
    <property type="entry name" value="RSLD_CPSF6"/>
    <property type="match status" value="1"/>
</dbReference>
<keyword evidence="5" id="KW-0969">Cilium</keyword>
<keyword evidence="3" id="KW-0539">Nucleus</keyword>
<organism evidence="5 6">
    <name type="scientific">Ancylostoma duodenale</name>
    <dbReference type="NCBI Taxonomy" id="51022"/>
    <lineage>
        <taxon>Eukaryota</taxon>
        <taxon>Metazoa</taxon>
        <taxon>Ecdysozoa</taxon>
        <taxon>Nematoda</taxon>
        <taxon>Chromadorea</taxon>
        <taxon>Rhabditida</taxon>
        <taxon>Rhabditina</taxon>
        <taxon>Rhabditomorpha</taxon>
        <taxon>Strongyloidea</taxon>
        <taxon>Ancylostomatidae</taxon>
        <taxon>Ancylostomatinae</taxon>
        <taxon>Ancylostoma</taxon>
    </lineage>
</organism>
<sequence>MFLSCDEDISADHLLGVQFGGGQQPVVGMGHQQMMTQGPPGVRTMNAPPQAPQQLLAPHGAHINPQVKITVALMQYKMFPGVHQQPPVPGAVNDVEFEEIMNRNRTVASSAISRAVADAAGGDVKSATETILTAISLIKQSRVAHDDRCRLLVASLQKTKLTRAEEVAAEANTVTDLAVALVTVIVKEGEEAAPEAVQALDRVHHDILAVAITKYGVDCCTSFLEGMLYCYTFNCWVSFTFRTFTFVLL</sequence>
<dbReference type="PANTHER" id="PTHR23204">
    <property type="entry name" value="CLEAVAGE AND POLYADENYLATION SPECIFIC FACTOR"/>
    <property type="match status" value="1"/>
</dbReference>
<dbReference type="GO" id="GO:0005634">
    <property type="term" value="C:nucleus"/>
    <property type="evidence" value="ECO:0007669"/>
    <property type="project" value="UniProtKB-SubCell"/>
</dbReference>
<accession>A0A0C2FDC3</accession>
<keyword evidence="2" id="KW-0507">mRNA processing</keyword>
<comment type="subcellular location">
    <subcellularLocation>
        <location evidence="1">Nucleus</location>
    </subcellularLocation>
</comment>
<dbReference type="OrthoDB" id="10065185at2759"/>
<dbReference type="GO" id="GO:0006397">
    <property type="term" value="P:mRNA processing"/>
    <property type="evidence" value="ECO:0007669"/>
    <property type="project" value="UniProtKB-KW"/>
</dbReference>
<gene>
    <name evidence="5" type="ORF">ANCDUO_25243</name>
</gene>
<protein>
    <submittedName>
        <fullName evidence="5">Putative flagellar protein FliS</fullName>
    </submittedName>
</protein>
<evidence type="ECO:0000313" key="5">
    <source>
        <dbReference type="EMBL" id="KIH44729.1"/>
    </source>
</evidence>
<name>A0A0C2FDC3_9BILA</name>
<evidence type="ECO:0000256" key="2">
    <source>
        <dbReference type="ARBA" id="ARBA00022664"/>
    </source>
</evidence>
<dbReference type="Proteomes" id="UP000054047">
    <property type="component" value="Unassembled WGS sequence"/>
</dbReference>
<keyword evidence="5" id="KW-0966">Cell projection</keyword>
<evidence type="ECO:0000313" key="6">
    <source>
        <dbReference type="Proteomes" id="UP000054047"/>
    </source>
</evidence>
<evidence type="ECO:0000256" key="3">
    <source>
        <dbReference type="ARBA" id="ARBA00023242"/>
    </source>
</evidence>
<dbReference type="AlphaFoldDB" id="A0A0C2FDC3"/>
<reference evidence="5 6" key="1">
    <citation type="submission" date="2013-12" db="EMBL/GenBank/DDBJ databases">
        <title>Draft genome of the parsitic nematode Ancylostoma duodenale.</title>
        <authorList>
            <person name="Mitreva M."/>
        </authorList>
    </citation>
    <scope>NUCLEOTIDE SEQUENCE [LARGE SCALE GENOMIC DNA]</scope>
    <source>
        <strain evidence="5 6">Zhejiang</strain>
    </source>
</reference>
<evidence type="ECO:0000259" key="4">
    <source>
        <dbReference type="Pfam" id="PF25524"/>
    </source>
</evidence>
<keyword evidence="5" id="KW-0282">Flagellum</keyword>
<dbReference type="EMBL" id="KN775946">
    <property type="protein sequence ID" value="KIH44729.1"/>
    <property type="molecule type" value="Genomic_DNA"/>
</dbReference>
<keyword evidence="6" id="KW-1185">Reference proteome</keyword>